<dbReference type="Proteomes" id="UP000071561">
    <property type="component" value="Chromosome"/>
</dbReference>
<dbReference type="PANTHER" id="PTHR10057:SF0">
    <property type="entry name" value="TRANSLOCATOR PROTEIN"/>
    <property type="match status" value="1"/>
</dbReference>
<dbReference type="InterPro" id="IPR004307">
    <property type="entry name" value="TspO_MBR"/>
</dbReference>
<feature type="transmembrane region" description="Helical" evidence="6">
    <location>
        <begin position="52"/>
        <end position="73"/>
    </location>
</feature>
<comment type="similarity">
    <text evidence="2">Belongs to the TspO/BZRP family.</text>
</comment>
<feature type="transmembrane region" description="Helical" evidence="6">
    <location>
        <begin position="12"/>
        <end position="32"/>
    </location>
</feature>
<evidence type="ECO:0000256" key="2">
    <source>
        <dbReference type="ARBA" id="ARBA00007524"/>
    </source>
</evidence>
<evidence type="ECO:0000313" key="8">
    <source>
        <dbReference type="Proteomes" id="UP000071561"/>
    </source>
</evidence>
<dbReference type="Pfam" id="PF03073">
    <property type="entry name" value="TspO_MBR"/>
    <property type="match status" value="1"/>
</dbReference>
<evidence type="ECO:0000256" key="1">
    <source>
        <dbReference type="ARBA" id="ARBA00004141"/>
    </source>
</evidence>
<evidence type="ECO:0000256" key="6">
    <source>
        <dbReference type="SAM" id="Phobius"/>
    </source>
</evidence>
<dbReference type="GO" id="GO:0016020">
    <property type="term" value="C:membrane"/>
    <property type="evidence" value="ECO:0007669"/>
    <property type="project" value="UniProtKB-SubCell"/>
</dbReference>
<evidence type="ECO:0000313" key="7">
    <source>
        <dbReference type="EMBL" id="AMQ00103.1"/>
    </source>
</evidence>
<dbReference type="Gene3D" id="1.20.1260.100">
    <property type="entry name" value="TspO/MBR protein"/>
    <property type="match status" value="1"/>
</dbReference>
<proteinExistence type="inferred from homology"/>
<feature type="transmembrane region" description="Helical" evidence="6">
    <location>
        <begin position="138"/>
        <end position="159"/>
    </location>
</feature>
<feature type="transmembrane region" description="Helical" evidence="6">
    <location>
        <begin position="85"/>
        <end position="102"/>
    </location>
</feature>
<keyword evidence="3 6" id="KW-0812">Transmembrane</keyword>
<evidence type="ECO:0000256" key="5">
    <source>
        <dbReference type="ARBA" id="ARBA00023136"/>
    </source>
</evidence>
<keyword evidence="8" id="KW-1185">Reference proteome</keyword>
<protein>
    <submittedName>
        <fullName evidence="7">TspO protein</fullName>
    </submittedName>
</protein>
<dbReference type="KEGG" id="pcm:AY601_3232"/>
<gene>
    <name evidence="7" type="ORF">AY601_3232</name>
</gene>
<reference evidence="7 8" key="1">
    <citation type="submission" date="2016-03" db="EMBL/GenBank/DDBJ databases">
        <title>Complete genome sequence of Pedobacter cryoconitis PAMC 27485.</title>
        <authorList>
            <person name="Lee J."/>
            <person name="Kim O.-S."/>
        </authorList>
    </citation>
    <scope>NUCLEOTIDE SEQUENCE [LARGE SCALE GENOMIC DNA]</scope>
    <source>
        <strain evidence="7 8">PAMC 27485</strain>
    </source>
</reference>
<keyword evidence="4 6" id="KW-1133">Transmembrane helix</keyword>
<dbReference type="InterPro" id="IPR038330">
    <property type="entry name" value="TspO/MBR-related_sf"/>
</dbReference>
<organism evidence="7 8">
    <name type="scientific">Pedobacter cryoconitis</name>
    <dbReference type="NCBI Taxonomy" id="188932"/>
    <lineage>
        <taxon>Bacteria</taxon>
        <taxon>Pseudomonadati</taxon>
        <taxon>Bacteroidota</taxon>
        <taxon>Sphingobacteriia</taxon>
        <taxon>Sphingobacteriales</taxon>
        <taxon>Sphingobacteriaceae</taxon>
        <taxon>Pedobacter</taxon>
    </lineage>
</organism>
<dbReference type="CDD" id="cd15904">
    <property type="entry name" value="TSPO_MBR"/>
    <property type="match status" value="1"/>
</dbReference>
<name>A0A127VFH2_9SPHI</name>
<dbReference type="AlphaFoldDB" id="A0A127VFH2"/>
<evidence type="ECO:0000256" key="3">
    <source>
        <dbReference type="ARBA" id="ARBA00022692"/>
    </source>
</evidence>
<dbReference type="FunFam" id="1.20.1260.100:FF:000001">
    <property type="entry name" value="translocator protein 2"/>
    <property type="match status" value="1"/>
</dbReference>
<dbReference type="EMBL" id="CP014504">
    <property type="protein sequence ID" value="AMQ00103.1"/>
    <property type="molecule type" value="Genomic_DNA"/>
</dbReference>
<keyword evidence="5 6" id="KW-0472">Membrane</keyword>
<dbReference type="GO" id="GO:0033013">
    <property type="term" value="P:tetrapyrrole metabolic process"/>
    <property type="evidence" value="ECO:0007669"/>
    <property type="project" value="UniProtKB-ARBA"/>
</dbReference>
<accession>A0A127VFH2</accession>
<evidence type="ECO:0000256" key="4">
    <source>
        <dbReference type="ARBA" id="ARBA00022989"/>
    </source>
</evidence>
<dbReference type="PIRSF" id="PIRSF005859">
    <property type="entry name" value="PBR"/>
    <property type="match status" value="1"/>
</dbReference>
<dbReference type="OrthoDB" id="9795496at2"/>
<sequence>MTIAQKRFKFVPFLINMLIPLSFGAIGGFITQKTIKTWYPFLEKPSFNPPNWLFGPVWSLLFILIGVSAYLVWNKRAQIKHLPRTIAFYFIQLILNLCWSYLFFYHQLIGAALIEIIFLLAAIIVNGIVFYKIDKTAGLLYIPYFLWVSFATLLTYNIYVLN</sequence>
<comment type="subcellular location">
    <subcellularLocation>
        <location evidence="1">Membrane</location>
        <topology evidence="1">Multi-pass membrane protein</topology>
    </subcellularLocation>
</comment>
<dbReference type="PATRIC" id="fig|188932.3.peg.3367"/>
<dbReference type="PANTHER" id="PTHR10057">
    <property type="entry name" value="PERIPHERAL-TYPE BENZODIAZEPINE RECEPTOR"/>
    <property type="match status" value="1"/>
</dbReference>
<feature type="transmembrane region" description="Helical" evidence="6">
    <location>
        <begin position="108"/>
        <end position="131"/>
    </location>
</feature>